<reference evidence="1" key="1">
    <citation type="submission" date="2020-05" db="EMBL/GenBank/DDBJ databases">
        <authorList>
            <person name="Chiriac C."/>
            <person name="Salcher M."/>
            <person name="Ghai R."/>
            <person name="Kavagutti S V."/>
        </authorList>
    </citation>
    <scope>NUCLEOTIDE SEQUENCE</scope>
</reference>
<organism evidence="1">
    <name type="scientific">freshwater metagenome</name>
    <dbReference type="NCBI Taxonomy" id="449393"/>
    <lineage>
        <taxon>unclassified sequences</taxon>
        <taxon>metagenomes</taxon>
        <taxon>ecological metagenomes</taxon>
    </lineage>
</organism>
<dbReference type="EMBL" id="CAEZUN010000240">
    <property type="protein sequence ID" value="CAB4614203.1"/>
    <property type="molecule type" value="Genomic_DNA"/>
</dbReference>
<sequence length="105" mass="11497">MSGLVTKLKVFADPSLRFGKLRLNELTIVFDFWVISLERSHWPMHGPHALARTVAPIASRSASNPSRSIVARICSEPGVISNSVFAFKPFDAAKRATDAARVMSS</sequence>
<name>A0A6J6HNP5_9ZZZZ</name>
<proteinExistence type="predicted"/>
<accession>A0A6J6HNP5</accession>
<dbReference type="AlphaFoldDB" id="A0A6J6HNP5"/>
<gene>
    <name evidence="1" type="ORF">UFOPK1826_01457</name>
</gene>
<protein>
    <submittedName>
        <fullName evidence="1">Unannotated protein</fullName>
    </submittedName>
</protein>
<evidence type="ECO:0000313" key="1">
    <source>
        <dbReference type="EMBL" id="CAB4614203.1"/>
    </source>
</evidence>